<evidence type="ECO:0000313" key="2">
    <source>
        <dbReference type="EMBL" id="MFC0424947.1"/>
    </source>
</evidence>
<keyword evidence="1" id="KW-0812">Transmembrane</keyword>
<reference evidence="2 3" key="1">
    <citation type="submission" date="2024-09" db="EMBL/GenBank/DDBJ databases">
        <authorList>
            <person name="Sun Q."/>
            <person name="Mori K."/>
        </authorList>
    </citation>
    <scope>NUCLEOTIDE SEQUENCE [LARGE SCALE GENOMIC DNA]</scope>
    <source>
        <strain evidence="2 3">TBRC 4575</strain>
    </source>
</reference>
<dbReference type="EMBL" id="JBHLUK010000076">
    <property type="protein sequence ID" value="MFC0424947.1"/>
    <property type="molecule type" value="Genomic_DNA"/>
</dbReference>
<protein>
    <recommendedName>
        <fullName evidence="4">DUF2812 domain-containing protein</fullName>
    </recommendedName>
</protein>
<feature type="transmembrane region" description="Helical" evidence="1">
    <location>
        <begin position="123"/>
        <end position="142"/>
    </location>
</feature>
<dbReference type="Proteomes" id="UP001589855">
    <property type="component" value="Unassembled WGS sequence"/>
</dbReference>
<dbReference type="RefSeq" id="WP_137644127.1">
    <property type="nucleotide sequence ID" value="NZ_BAABRM010000003.1"/>
</dbReference>
<name>A0ABV6K761_9LACO</name>
<comment type="caution">
    <text evidence="2">The sequence shown here is derived from an EMBL/GenBank/DDBJ whole genome shotgun (WGS) entry which is preliminary data.</text>
</comment>
<proteinExistence type="predicted"/>
<organism evidence="2 3">
    <name type="scientific">Lactiplantibacillus plajomi</name>
    <dbReference type="NCBI Taxonomy" id="1457217"/>
    <lineage>
        <taxon>Bacteria</taxon>
        <taxon>Bacillati</taxon>
        <taxon>Bacillota</taxon>
        <taxon>Bacilli</taxon>
        <taxon>Lactobacillales</taxon>
        <taxon>Lactobacillaceae</taxon>
        <taxon>Lactiplantibacillus</taxon>
    </lineage>
</organism>
<evidence type="ECO:0008006" key="4">
    <source>
        <dbReference type="Google" id="ProtNLM"/>
    </source>
</evidence>
<keyword evidence="1" id="KW-1133">Transmembrane helix</keyword>
<sequence>MWRYRVSVKGSASERRWLNRRAQHGWKLTAIHGNWYRFAKTTAKLQIFSEYVPSKLAVPPGSARGPFEVLVTCPINEPDVVVLYSAAAKATHLIKGKVDNGDATLQLKVALALRAHQLNLMNIFFIGGLAIVATLGFKGILVEPALDWTIALWLAISLCPLLVALRAHRQVVRLRLQTQQYQDAWKPTQHVFLSHMTQELDVERVKDLGEWTLVGHGKNVYWYDVRTLASLAEIKQALRPVVGPDVEISVLSFLGLGPIGFM</sequence>
<evidence type="ECO:0000313" key="3">
    <source>
        <dbReference type="Proteomes" id="UP001589855"/>
    </source>
</evidence>
<evidence type="ECO:0000256" key="1">
    <source>
        <dbReference type="SAM" id="Phobius"/>
    </source>
</evidence>
<keyword evidence="3" id="KW-1185">Reference proteome</keyword>
<accession>A0ABV6K761</accession>
<gene>
    <name evidence="2" type="ORF">ACFFGS_12495</name>
</gene>
<keyword evidence="1" id="KW-0472">Membrane</keyword>
<feature type="transmembrane region" description="Helical" evidence="1">
    <location>
        <begin position="148"/>
        <end position="165"/>
    </location>
</feature>